<evidence type="ECO:0000256" key="3">
    <source>
        <dbReference type="ARBA" id="ARBA00022737"/>
    </source>
</evidence>
<evidence type="ECO:0000256" key="5">
    <source>
        <dbReference type="ARBA" id="ARBA00022833"/>
    </source>
</evidence>
<dbReference type="InterPro" id="IPR013087">
    <property type="entry name" value="Znf_C2H2_type"/>
</dbReference>
<evidence type="ECO:0000259" key="9">
    <source>
        <dbReference type="PROSITE" id="PS50157"/>
    </source>
</evidence>
<dbReference type="SMART" id="SM00355">
    <property type="entry name" value="ZnF_C2H2"/>
    <property type="match status" value="4"/>
</dbReference>
<keyword evidence="3" id="KW-0677">Repeat</keyword>
<feature type="region of interest" description="Disordered" evidence="8">
    <location>
        <begin position="361"/>
        <end position="435"/>
    </location>
</feature>
<reference evidence="10" key="1">
    <citation type="submission" date="2021-07" db="EMBL/GenBank/DDBJ databases">
        <authorList>
            <person name="Branca A.L. A."/>
        </authorList>
    </citation>
    <scope>NUCLEOTIDE SEQUENCE</scope>
</reference>
<gene>
    <name evidence="10" type="ORF">PSALAMII_LOCUS174</name>
</gene>
<feature type="region of interest" description="Disordered" evidence="8">
    <location>
        <begin position="134"/>
        <end position="158"/>
    </location>
</feature>
<keyword evidence="6" id="KW-0539">Nucleus</keyword>
<dbReference type="AlphaFoldDB" id="A0A9W4N1W8"/>
<sequence>MSTNEKVRCTYSACGHFFKSTEEMQSHKAYADHHYYCTKCDMDFGNHALLHLHKVMSEHHFACLECDMELRSQAGLRHHVKMTHSQGKAVFCLGCNRQSKSAAAVMKHIEENECPVLLLPDRIPPDAVLESTAGELLMESNTGSTTPPRPDEISDDESEGGVILNLEADTDPSAPGDITRFPKDWPTLGPVGAAHAKSHSISTESTGSTGGVPLTLTRSLLDEDVPILSRVGSIPRSTQEDNAASDGEYLFSDDDAEDGKPNAHGNMMIDPADFWDPEQGVYACNCHANFSSLAGFIRHISAEDTPILDCPRCGKRFQTRVAHTAHVEAPFSKCAVRATTAVMDQELSAITQGFAEIKGHDQQARLDDIRESSQASNPDSDETARDNTLEAEPVSIPESSVTSPKDTPARNPAKTDSLENPDDYMADDIGGDSLDNNLVQQLKGLFFGTKQRDVEKRQRR</sequence>
<organism evidence="10 11">
    <name type="scientific">Penicillium salamii</name>
    <dbReference type="NCBI Taxonomy" id="1612424"/>
    <lineage>
        <taxon>Eukaryota</taxon>
        <taxon>Fungi</taxon>
        <taxon>Dikarya</taxon>
        <taxon>Ascomycota</taxon>
        <taxon>Pezizomycotina</taxon>
        <taxon>Eurotiomycetes</taxon>
        <taxon>Eurotiomycetidae</taxon>
        <taxon>Eurotiales</taxon>
        <taxon>Aspergillaceae</taxon>
        <taxon>Penicillium</taxon>
    </lineage>
</organism>
<feature type="region of interest" description="Disordered" evidence="8">
    <location>
        <begin position="236"/>
        <end position="264"/>
    </location>
</feature>
<feature type="compositionally biased region" description="Acidic residues" evidence="8">
    <location>
        <begin position="419"/>
        <end position="430"/>
    </location>
</feature>
<dbReference type="PANTHER" id="PTHR24406">
    <property type="entry name" value="TRANSCRIPTIONAL REPRESSOR CTCFL-RELATED"/>
    <property type="match status" value="1"/>
</dbReference>
<evidence type="ECO:0000256" key="2">
    <source>
        <dbReference type="ARBA" id="ARBA00022723"/>
    </source>
</evidence>
<feature type="domain" description="C2H2-type" evidence="9">
    <location>
        <begin position="61"/>
        <end position="89"/>
    </location>
</feature>
<protein>
    <recommendedName>
        <fullName evidence="9">C2H2-type domain-containing protein</fullName>
    </recommendedName>
</protein>
<evidence type="ECO:0000256" key="7">
    <source>
        <dbReference type="PROSITE-ProRule" id="PRU00042"/>
    </source>
</evidence>
<evidence type="ECO:0000256" key="8">
    <source>
        <dbReference type="SAM" id="MobiDB-lite"/>
    </source>
</evidence>
<keyword evidence="4 7" id="KW-0863">Zinc-finger</keyword>
<feature type="compositionally biased region" description="Basic and acidic residues" evidence="8">
    <location>
        <begin position="361"/>
        <end position="371"/>
    </location>
</feature>
<dbReference type="Pfam" id="PF24666">
    <property type="entry name" value="zf-C2H2_fungi_2"/>
    <property type="match status" value="1"/>
</dbReference>
<evidence type="ECO:0000313" key="10">
    <source>
        <dbReference type="EMBL" id="CAG8226560.1"/>
    </source>
</evidence>
<evidence type="ECO:0000313" key="11">
    <source>
        <dbReference type="Proteomes" id="UP001152649"/>
    </source>
</evidence>
<name>A0A9W4N1W8_9EURO</name>
<comment type="caution">
    <text evidence="10">The sequence shown here is derived from an EMBL/GenBank/DDBJ whole genome shotgun (WGS) entry which is preliminary data.</text>
</comment>
<keyword evidence="11" id="KW-1185">Reference proteome</keyword>
<dbReference type="PROSITE" id="PS50157">
    <property type="entry name" value="ZINC_FINGER_C2H2_2"/>
    <property type="match status" value="1"/>
</dbReference>
<dbReference type="EMBL" id="CAJVPG010000011">
    <property type="protein sequence ID" value="CAG8226560.1"/>
    <property type="molecule type" value="Genomic_DNA"/>
</dbReference>
<keyword evidence="5" id="KW-0862">Zinc</keyword>
<dbReference type="GO" id="GO:0005634">
    <property type="term" value="C:nucleus"/>
    <property type="evidence" value="ECO:0007669"/>
    <property type="project" value="UniProtKB-SubCell"/>
</dbReference>
<evidence type="ECO:0000256" key="1">
    <source>
        <dbReference type="ARBA" id="ARBA00004123"/>
    </source>
</evidence>
<dbReference type="GO" id="GO:0008270">
    <property type="term" value="F:zinc ion binding"/>
    <property type="evidence" value="ECO:0007669"/>
    <property type="project" value="UniProtKB-KW"/>
</dbReference>
<evidence type="ECO:0000256" key="6">
    <source>
        <dbReference type="ARBA" id="ARBA00023242"/>
    </source>
</evidence>
<keyword evidence="2" id="KW-0479">Metal-binding</keyword>
<evidence type="ECO:0000256" key="4">
    <source>
        <dbReference type="ARBA" id="ARBA00022771"/>
    </source>
</evidence>
<dbReference type="Proteomes" id="UP001152649">
    <property type="component" value="Unassembled WGS sequence"/>
</dbReference>
<accession>A0A9W4N1W8</accession>
<dbReference type="OrthoDB" id="8117402at2759"/>
<comment type="subcellular location">
    <subcellularLocation>
        <location evidence="1">Nucleus</location>
    </subcellularLocation>
</comment>
<proteinExistence type="predicted"/>
<dbReference type="InterPro" id="IPR050888">
    <property type="entry name" value="ZnF_C2H2-type_TF"/>
</dbReference>
<dbReference type="Gene3D" id="3.30.160.60">
    <property type="entry name" value="Classic Zinc Finger"/>
    <property type="match status" value="1"/>
</dbReference>
<dbReference type="PROSITE" id="PS00028">
    <property type="entry name" value="ZINC_FINGER_C2H2_1"/>
    <property type="match status" value="2"/>
</dbReference>